<sequence length="356" mass="39522">MNTASTPKTSGPDIAGQIAFAMRSMGVSPIPRNYSLFYEAYIGSNPALTKDLAALGNKIAQEDLDELYSRYGEGGSNHAVDDAHEKLRRELEALLGTLRREQSSMANYNRILGETRQRIDDKNAASSNILRNAIALLSEATGTKIIDGEKTFNDVNRHAEEMHQVRLELDEYKRIANTDSLTRLSNRRAFDDKLASIYDSSIGLQYTTLVLLDIDHFKRINDTFGHPVGDKILATVASVIRANVRKDGFVARSGGEEFAIIMDGNTPEEVMVMCERIRLSLESTPFRNSRSGADYGTVTISIGFASAAQATNPGELYGHADTALYHAKETGRNRSVFYEDGMQKNYTGKNWLIYRT</sequence>
<dbReference type="EC" id="2.7.7.65" evidence="1"/>
<dbReference type="Gene3D" id="3.30.70.270">
    <property type="match status" value="1"/>
</dbReference>
<dbReference type="SMART" id="SM00267">
    <property type="entry name" value="GGDEF"/>
    <property type="match status" value="1"/>
</dbReference>
<dbReference type="EMBL" id="LXPS01000011">
    <property type="protein sequence ID" value="OAE47084.1"/>
    <property type="molecule type" value="Genomic_DNA"/>
</dbReference>
<dbReference type="FunFam" id="3.30.70.270:FF:000001">
    <property type="entry name" value="Diguanylate cyclase domain protein"/>
    <property type="match status" value="1"/>
</dbReference>
<evidence type="ECO:0000256" key="2">
    <source>
        <dbReference type="ARBA" id="ARBA00034247"/>
    </source>
</evidence>
<evidence type="ECO:0000313" key="4">
    <source>
        <dbReference type="EMBL" id="OAE47084.1"/>
    </source>
</evidence>
<dbReference type="InterPro" id="IPR000160">
    <property type="entry name" value="GGDEF_dom"/>
</dbReference>
<dbReference type="Proteomes" id="UP000077098">
    <property type="component" value="Unassembled WGS sequence"/>
</dbReference>
<feature type="domain" description="GGDEF" evidence="3">
    <location>
        <begin position="205"/>
        <end position="340"/>
    </location>
</feature>
<dbReference type="CDD" id="cd01949">
    <property type="entry name" value="GGDEF"/>
    <property type="match status" value="1"/>
</dbReference>
<evidence type="ECO:0000259" key="3">
    <source>
        <dbReference type="PROSITE" id="PS50887"/>
    </source>
</evidence>
<gene>
    <name evidence="4" type="ORF">A7J57_13615</name>
</gene>
<dbReference type="AlphaFoldDB" id="A0A176XEM4"/>
<dbReference type="NCBIfam" id="TIGR00254">
    <property type="entry name" value="GGDEF"/>
    <property type="match status" value="1"/>
</dbReference>
<evidence type="ECO:0000313" key="5">
    <source>
        <dbReference type="Proteomes" id="UP000077098"/>
    </source>
</evidence>
<dbReference type="InterPro" id="IPR050469">
    <property type="entry name" value="Diguanylate_Cyclase"/>
</dbReference>
<dbReference type="PANTHER" id="PTHR45138">
    <property type="entry name" value="REGULATORY COMPONENTS OF SENSORY TRANSDUCTION SYSTEM"/>
    <property type="match status" value="1"/>
</dbReference>
<comment type="caution">
    <text evidence="4">The sequence shown here is derived from an EMBL/GenBank/DDBJ whole genome shotgun (WGS) entry which is preliminary data.</text>
</comment>
<accession>A0A176XEM4</accession>
<dbReference type="GO" id="GO:0052621">
    <property type="term" value="F:diguanylate cyclase activity"/>
    <property type="evidence" value="ECO:0007669"/>
    <property type="project" value="UniProtKB-EC"/>
</dbReference>
<dbReference type="GO" id="GO:0005886">
    <property type="term" value="C:plasma membrane"/>
    <property type="evidence" value="ECO:0007669"/>
    <property type="project" value="TreeGrafter"/>
</dbReference>
<dbReference type="RefSeq" id="WP_063948861.1">
    <property type="nucleotide sequence ID" value="NZ_CP072308.1"/>
</dbReference>
<comment type="catalytic activity">
    <reaction evidence="2">
        <text>2 GTP = 3',3'-c-di-GMP + 2 diphosphate</text>
        <dbReference type="Rhea" id="RHEA:24898"/>
        <dbReference type="ChEBI" id="CHEBI:33019"/>
        <dbReference type="ChEBI" id="CHEBI:37565"/>
        <dbReference type="ChEBI" id="CHEBI:58805"/>
        <dbReference type="EC" id="2.7.7.65"/>
    </reaction>
</comment>
<dbReference type="Pfam" id="PF00990">
    <property type="entry name" value="GGDEF"/>
    <property type="match status" value="1"/>
</dbReference>
<protein>
    <recommendedName>
        <fullName evidence="1">diguanylate cyclase</fullName>
        <ecNumber evidence="1">2.7.7.65</ecNumber>
    </recommendedName>
</protein>
<dbReference type="InterPro" id="IPR043128">
    <property type="entry name" value="Rev_trsase/Diguanyl_cyclase"/>
</dbReference>
<reference evidence="4 5" key="1">
    <citation type="submission" date="2016-05" db="EMBL/GenBank/DDBJ databases">
        <authorList>
            <person name="Lavstsen T."/>
            <person name="Jespersen J.S."/>
        </authorList>
    </citation>
    <scope>NUCLEOTIDE SEQUENCE [LARGE SCALE GENOMIC DNA]</scope>
    <source>
        <strain evidence="4 5">KCJ1736</strain>
    </source>
</reference>
<evidence type="ECO:0000256" key="1">
    <source>
        <dbReference type="ARBA" id="ARBA00012528"/>
    </source>
</evidence>
<dbReference type="InterPro" id="IPR029787">
    <property type="entry name" value="Nucleotide_cyclase"/>
</dbReference>
<dbReference type="GO" id="GO:1902201">
    <property type="term" value="P:negative regulation of bacterial-type flagellum-dependent cell motility"/>
    <property type="evidence" value="ECO:0007669"/>
    <property type="project" value="TreeGrafter"/>
</dbReference>
<dbReference type="PROSITE" id="PS50887">
    <property type="entry name" value="GGDEF"/>
    <property type="match status" value="1"/>
</dbReference>
<dbReference type="SUPFAM" id="SSF55073">
    <property type="entry name" value="Nucleotide cyclase"/>
    <property type="match status" value="1"/>
</dbReference>
<proteinExistence type="predicted"/>
<organism evidence="4 5">
    <name type="scientific">Agrobacterium tumefaciens</name>
    <dbReference type="NCBI Taxonomy" id="358"/>
    <lineage>
        <taxon>Bacteria</taxon>
        <taxon>Pseudomonadati</taxon>
        <taxon>Pseudomonadota</taxon>
        <taxon>Alphaproteobacteria</taxon>
        <taxon>Hyphomicrobiales</taxon>
        <taxon>Rhizobiaceae</taxon>
        <taxon>Rhizobium/Agrobacterium group</taxon>
        <taxon>Agrobacterium</taxon>
        <taxon>Agrobacterium tumefaciens complex</taxon>
    </lineage>
</organism>
<dbReference type="GO" id="GO:0043709">
    <property type="term" value="P:cell adhesion involved in single-species biofilm formation"/>
    <property type="evidence" value="ECO:0007669"/>
    <property type="project" value="TreeGrafter"/>
</dbReference>
<name>A0A176XEM4_AGRTU</name>
<dbReference type="PANTHER" id="PTHR45138:SF9">
    <property type="entry name" value="DIGUANYLATE CYCLASE DGCM-RELATED"/>
    <property type="match status" value="1"/>
</dbReference>